<accession>A0A7W9G0G2</accession>
<comment type="caution">
    <text evidence="1">The sequence shown here is derived from an EMBL/GenBank/DDBJ whole genome shotgun (WGS) entry which is preliminary data.</text>
</comment>
<evidence type="ECO:0000313" key="2">
    <source>
        <dbReference type="Proteomes" id="UP000579153"/>
    </source>
</evidence>
<dbReference type="AlphaFoldDB" id="A0A7W9G0G2"/>
<dbReference type="Proteomes" id="UP000579153">
    <property type="component" value="Unassembled WGS sequence"/>
</dbReference>
<gene>
    <name evidence="1" type="ORF">HD596_001691</name>
</gene>
<name>A0A7W9G0G2_9ACTN</name>
<reference evidence="1 2" key="1">
    <citation type="submission" date="2020-08" db="EMBL/GenBank/DDBJ databases">
        <title>Sequencing the genomes of 1000 actinobacteria strains.</title>
        <authorList>
            <person name="Klenk H.-P."/>
        </authorList>
    </citation>
    <scope>NUCLEOTIDE SEQUENCE [LARGE SCALE GENOMIC DNA]</scope>
    <source>
        <strain evidence="1 2">DSM 45507</strain>
    </source>
</reference>
<dbReference type="EMBL" id="JACHMB010000001">
    <property type="protein sequence ID" value="MBB5774935.1"/>
    <property type="molecule type" value="Genomic_DNA"/>
</dbReference>
<evidence type="ECO:0000313" key="1">
    <source>
        <dbReference type="EMBL" id="MBB5774935.1"/>
    </source>
</evidence>
<keyword evidence="2" id="KW-1185">Reference proteome</keyword>
<organism evidence="1 2">
    <name type="scientific">Nonomuraea jabiensis</name>
    <dbReference type="NCBI Taxonomy" id="882448"/>
    <lineage>
        <taxon>Bacteria</taxon>
        <taxon>Bacillati</taxon>
        <taxon>Actinomycetota</taxon>
        <taxon>Actinomycetes</taxon>
        <taxon>Streptosporangiales</taxon>
        <taxon>Streptosporangiaceae</taxon>
        <taxon>Nonomuraea</taxon>
    </lineage>
</organism>
<sequence>MAYCTAADLPAFARTLWDGTLPTPAYVSIPDGKMIRAM</sequence>
<proteinExistence type="predicted"/>
<protein>
    <submittedName>
        <fullName evidence="1">Uncharacterized protein</fullName>
    </submittedName>
</protein>